<dbReference type="PANTHER" id="PTHR46517">
    <property type="entry name" value="FRUCTOSE-2,6-BISPHOSPHATASE TIGAR"/>
    <property type="match status" value="1"/>
</dbReference>
<dbReference type="PANTHER" id="PTHR46517:SF1">
    <property type="entry name" value="FRUCTOSE-2,6-BISPHOSPHATASE TIGAR"/>
    <property type="match status" value="1"/>
</dbReference>
<name>A0A1I3Y4A3_9LACT</name>
<evidence type="ECO:0000313" key="6">
    <source>
        <dbReference type="Proteomes" id="UP000199589"/>
    </source>
</evidence>
<proteinExistence type="predicted"/>
<dbReference type="CDD" id="cd07067">
    <property type="entry name" value="HP_PGM_like"/>
    <property type="match status" value="1"/>
</dbReference>
<dbReference type="STRING" id="258723.GCA_900169305_01025"/>
<evidence type="ECO:0000256" key="2">
    <source>
        <dbReference type="PIRSR" id="PIRSR613078-1"/>
    </source>
</evidence>
<keyword evidence="6" id="KW-1185">Reference proteome</keyword>
<dbReference type="InterPro" id="IPR013078">
    <property type="entry name" value="His_Pase_superF_clade-1"/>
</dbReference>
<gene>
    <name evidence="5" type="ORF">SAMN04488569_101922</name>
</gene>
<sequence length="226" mass="26037">MTTKGVTIYFVRHGETYLNHYGRMQGWSNAPLTDNGIEDVRRCGRGLSDVKFDAVYTSDLTRTQDTASIILEENKQTDKMDMVQMPEFREVFFGSYEGMPGSEAWGKVAEHMGYDTSRDMFLNTEIPDRMNAFREADPYHDAENFMMFWNRVEQGLIKLIDKHRDTGETILLVAHGGTIRYILQNLIPDLTDTKALLNASVSVAAYHDGKYHLDRYNDVSHFRDEE</sequence>
<dbReference type="GO" id="GO:0045820">
    <property type="term" value="P:negative regulation of glycolytic process"/>
    <property type="evidence" value="ECO:0007669"/>
    <property type="project" value="TreeGrafter"/>
</dbReference>
<accession>A0A1I3Y4A3</accession>
<protein>
    <submittedName>
        <fullName evidence="5">Probable phosphoglycerate mutase</fullName>
    </submittedName>
</protein>
<dbReference type="OrthoDB" id="4131070at2"/>
<dbReference type="EMBL" id="FOSJ01000019">
    <property type="protein sequence ID" value="SFK26684.1"/>
    <property type="molecule type" value="Genomic_DNA"/>
</dbReference>
<evidence type="ECO:0000256" key="3">
    <source>
        <dbReference type="PIRSR" id="PIRSR613078-2"/>
    </source>
</evidence>
<dbReference type="InterPro" id="IPR051695">
    <property type="entry name" value="Phosphoglycerate_Mutase"/>
</dbReference>
<dbReference type="SMART" id="SM00855">
    <property type="entry name" value="PGAM"/>
    <property type="match status" value="1"/>
</dbReference>
<dbReference type="Proteomes" id="UP000199589">
    <property type="component" value="Unassembled WGS sequence"/>
</dbReference>
<keyword evidence="1" id="KW-0378">Hydrolase</keyword>
<reference evidence="6" key="1">
    <citation type="submission" date="2016-10" db="EMBL/GenBank/DDBJ databases">
        <authorList>
            <person name="Varghese N."/>
            <person name="Submissions S."/>
        </authorList>
    </citation>
    <scope>NUCLEOTIDE SEQUENCE [LARGE SCALE GENOMIC DNA]</scope>
    <source>
        <strain evidence="6">DSM 16108</strain>
    </source>
</reference>
<evidence type="ECO:0000256" key="1">
    <source>
        <dbReference type="ARBA" id="ARBA00022801"/>
    </source>
</evidence>
<dbReference type="GO" id="GO:0043456">
    <property type="term" value="P:regulation of pentose-phosphate shunt"/>
    <property type="evidence" value="ECO:0007669"/>
    <property type="project" value="TreeGrafter"/>
</dbReference>
<dbReference type="AlphaFoldDB" id="A0A1I3Y4A3"/>
<dbReference type="GO" id="GO:0005829">
    <property type="term" value="C:cytosol"/>
    <property type="evidence" value="ECO:0007669"/>
    <property type="project" value="TreeGrafter"/>
</dbReference>
<feature type="active site" description="Proton donor/acceptor" evidence="2">
    <location>
        <position position="90"/>
    </location>
</feature>
<dbReference type="SUPFAM" id="SSF53254">
    <property type="entry name" value="Phosphoglycerate mutase-like"/>
    <property type="match status" value="1"/>
</dbReference>
<feature type="active site" description="Tele-phosphohistidine intermediate" evidence="2">
    <location>
        <position position="13"/>
    </location>
</feature>
<feature type="binding site" evidence="3">
    <location>
        <begin position="12"/>
        <end position="19"/>
    </location>
    <ligand>
        <name>substrate</name>
    </ligand>
</feature>
<feature type="site" description="Transition state stabilizer" evidence="4">
    <location>
        <position position="175"/>
    </location>
</feature>
<dbReference type="RefSeq" id="WP_091897294.1">
    <property type="nucleotide sequence ID" value="NZ_FOSJ01000019.1"/>
</dbReference>
<dbReference type="Pfam" id="PF00300">
    <property type="entry name" value="His_Phos_1"/>
    <property type="match status" value="1"/>
</dbReference>
<dbReference type="InterPro" id="IPR029033">
    <property type="entry name" value="His_PPase_superfam"/>
</dbReference>
<evidence type="ECO:0000313" key="5">
    <source>
        <dbReference type="EMBL" id="SFK26684.1"/>
    </source>
</evidence>
<dbReference type="GO" id="GO:0004331">
    <property type="term" value="F:fructose-2,6-bisphosphate 2-phosphatase activity"/>
    <property type="evidence" value="ECO:0007669"/>
    <property type="project" value="TreeGrafter"/>
</dbReference>
<organism evidence="5 6">
    <name type="scientific">Marinilactibacillus piezotolerans</name>
    <dbReference type="NCBI Taxonomy" id="258723"/>
    <lineage>
        <taxon>Bacteria</taxon>
        <taxon>Bacillati</taxon>
        <taxon>Bacillota</taxon>
        <taxon>Bacilli</taxon>
        <taxon>Lactobacillales</taxon>
        <taxon>Carnobacteriaceae</taxon>
        <taxon>Marinilactibacillus</taxon>
    </lineage>
</organism>
<dbReference type="Gene3D" id="3.40.50.1240">
    <property type="entry name" value="Phosphoglycerate mutase-like"/>
    <property type="match status" value="1"/>
</dbReference>
<evidence type="ECO:0000256" key="4">
    <source>
        <dbReference type="PIRSR" id="PIRSR613078-3"/>
    </source>
</evidence>
<feature type="binding site" evidence="3">
    <location>
        <position position="62"/>
    </location>
    <ligand>
        <name>substrate</name>
    </ligand>
</feature>